<feature type="signal peptide" evidence="8">
    <location>
        <begin position="1"/>
        <end position="21"/>
    </location>
</feature>
<dbReference type="AlphaFoldDB" id="A0AAE0UNU5"/>
<protein>
    <recommendedName>
        <fullName evidence="9">Interleukin-4 receptor alpha N-terminal domain-containing protein</fullName>
    </recommendedName>
</protein>
<evidence type="ECO:0000256" key="4">
    <source>
        <dbReference type="ARBA" id="ARBA00022989"/>
    </source>
</evidence>
<dbReference type="GO" id="GO:0009897">
    <property type="term" value="C:external side of plasma membrane"/>
    <property type="evidence" value="ECO:0007669"/>
    <property type="project" value="TreeGrafter"/>
</dbReference>
<keyword evidence="6" id="KW-0675">Receptor</keyword>
<evidence type="ECO:0000256" key="7">
    <source>
        <dbReference type="SAM" id="Phobius"/>
    </source>
</evidence>
<evidence type="ECO:0000313" key="10">
    <source>
        <dbReference type="EMBL" id="KAK3512088.1"/>
    </source>
</evidence>
<organism evidence="10 11">
    <name type="scientific">Hemibagrus guttatus</name>
    <dbReference type="NCBI Taxonomy" id="175788"/>
    <lineage>
        <taxon>Eukaryota</taxon>
        <taxon>Metazoa</taxon>
        <taxon>Chordata</taxon>
        <taxon>Craniata</taxon>
        <taxon>Vertebrata</taxon>
        <taxon>Euteleostomi</taxon>
        <taxon>Actinopterygii</taxon>
        <taxon>Neopterygii</taxon>
        <taxon>Teleostei</taxon>
        <taxon>Ostariophysi</taxon>
        <taxon>Siluriformes</taxon>
        <taxon>Bagridae</taxon>
        <taxon>Hemibagrus</taxon>
    </lineage>
</organism>
<feature type="domain" description="Interleukin-4 receptor alpha N-terminal" evidence="9">
    <location>
        <begin position="34"/>
        <end position="122"/>
    </location>
</feature>
<evidence type="ECO:0000256" key="8">
    <source>
        <dbReference type="SAM" id="SignalP"/>
    </source>
</evidence>
<evidence type="ECO:0000259" key="9">
    <source>
        <dbReference type="Pfam" id="PF09238"/>
    </source>
</evidence>
<evidence type="ECO:0000313" key="11">
    <source>
        <dbReference type="Proteomes" id="UP001274896"/>
    </source>
</evidence>
<keyword evidence="3 8" id="KW-0732">Signal</keyword>
<reference evidence="10" key="1">
    <citation type="submission" date="2023-06" db="EMBL/GenBank/DDBJ databases">
        <title>Male Hemibagrus guttatus genome.</title>
        <authorList>
            <person name="Bian C."/>
        </authorList>
    </citation>
    <scope>NUCLEOTIDE SEQUENCE</scope>
    <source>
        <strain evidence="10">Male_cb2023</strain>
        <tissue evidence="10">Muscle</tissue>
    </source>
</reference>
<keyword evidence="4 7" id="KW-1133">Transmembrane helix</keyword>
<dbReference type="SUPFAM" id="SSF49265">
    <property type="entry name" value="Fibronectin type III"/>
    <property type="match status" value="1"/>
</dbReference>
<feature type="transmembrane region" description="Helical" evidence="7">
    <location>
        <begin position="188"/>
        <end position="208"/>
    </location>
</feature>
<dbReference type="Proteomes" id="UP001274896">
    <property type="component" value="Unassembled WGS sequence"/>
</dbReference>
<keyword evidence="11" id="KW-1185">Reference proteome</keyword>
<dbReference type="PANTHER" id="PTHR23037:SF42">
    <property type="entry name" value="CYTOKINE RECEPTOR COMMON SUBUNIT GAMMA ISOFORM X1-RELATED"/>
    <property type="match status" value="1"/>
</dbReference>
<evidence type="ECO:0000256" key="2">
    <source>
        <dbReference type="ARBA" id="ARBA00022692"/>
    </source>
</evidence>
<dbReference type="InterPro" id="IPR013783">
    <property type="entry name" value="Ig-like_fold"/>
</dbReference>
<comment type="subcellular location">
    <subcellularLocation>
        <location evidence="1">Membrane</location>
        <topology evidence="1">Single-pass membrane protein</topology>
    </subcellularLocation>
</comment>
<evidence type="ECO:0000256" key="6">
    <source>
        <dbReference type="ARBA" id="ARBA00023170"/>
    </source>
</evidence>
<evidence type="ECO:0000256" key="3">
    <source>
        <dbReference type="ARBA" id="ARBA00022729"/>
    </source>
</evidence>
<gene>
    <name evidence="10" type="ORF">QTP70_030354</name>
</gene>
<dbReference type="GO" id="GO:0004896">
    <property type="term" value="F:cytokine receptor activity"/>
    <property type="evidence" value="ECO:0007669"/>
    <property type="project" value="InterPro"/>
</dbReference>
<dbReference type="Gene3D" id="2.60.40.10">
    <property type="entry name" value="Immunoglobulins"/>
    <property type="match status" value="1"/>
</dbReference>
<accession>A0AAE0UNU5</accession>
<keyword evidence="5 7" id="KW-0472">Membrane</keyword>
<name>A0AAE0UNU5_9TELE</name>
<comment type="caution">
    <text evidence="10">The sequence shown here is derived from an EMBL/GenBank/DDBJ whole genome shotgun (WGS) entry which is preliminary data.</text>
</comment>
<proteinExistence type="predicted"/>
<dbReference type="InterPro" id="IPR036116">
    <property type="entry name" value="FN3_sf"/>
</dbReference>
<dbReference type="GO" id="GO:0002532">
    <property type="term" value="P:production of molecular mediator involved in inflammatory response"/>
    <property type="evidence" value="ECO:0007669"/>
    <property type="project" value="InterPro"/>
</dbReference>
<dbReference type="Pfam" id="PF09238">
    <property type="entry name" value="IL4Ra_N"/>
    <property type="match status" value="1"/>
</dbReference>
<dbReference type="EMBL" id="JAUCMX010000024">
    <property type="protein sequence ID" value="KAK3512088.1"/>
    <property type="molecule type" value="Genomic_DNA"/>
</dbReference>
<keyword evidence="2 7" id="KW-0812">Transmembrane</keyword>
<sequence>MCALILILQLGLLISLGITESSGYFTRIEPEMDLECLNDFIEEMRCTLTSDQLVSCSNYSLTVHIYDSRLTCDLKQLDSYAYTNACACMMYVENGFVLREVYLVEVWTKNNLLFTKKFNTTESIKPKRPDMLSVNQTQNGNFLVAWDTIYSTDDIFSSHLISELTYYIEGRKESIRTVTSSSKDILKIIIPIICITLIITISFFYYLCNKILTDWWDKIPTPNIASSFVKQVPNLLSFQNEFSPVHLDSSKLFHYGDKIWPVSSPVDVRGENSLNSLNKDSSGVSYSQTVFQILEENSPENIAHGKKSQSTINGLPMSTNYQNLMNTEHSKNEPMFPPLDKNLDPIKIDTEYSPCTPCTASSGSENTSPSQFTSSSSGITMVYGYKSVSNLLDGASKCQLFNSSYNDGNQFPDKLMNSKNIPYESPIIPMENEYKDLHSLLRNSEERHSIIAGPELKQLGGLDLHTSTGIEIDCSYHRV</sequence>
<dbReference type="InterPro" id="IPR015319">
    <property type="entry name" value="IL-4_rcpt-alpha_N"/>
</dbReference>
<evidence type="ECO:0000256" key="5">
    <source>
        <dbReference type="ARBA" id="ARBA00023136"/>
    </source>
</evidence>
<dbReference type="GO" id="GO:0016064">
    <property type="term" value="P:immunoglobulin mediated immune response"/>
    <property type="evidence" value="ECO:0007669"/>
    <property type="project" value="TreeGrafter"/>
</dbReference>
<evidence type="ECO:0000256" key="1">
    <source>
        <dbReference type="ARBA" id="ARBA00004167"/>
    </source>
</evidence>
<dbReference type="PANTHER" id="PTHR23037">
    <property type="entry name" value="CYTOKINE RECEPTOR"/>
    <property type="match status" value="1"/>
</dbReference>
<feature type="chain" id="PRO_5042120369" description="Interleukin-4 receptor alpha N-terminal domain-containing protein" evidence="8">
    <location>
        <begin position="22"/>
        <end position="479"/>
    </location>
</feature>